<comment type="caution">
    <text evidence="1">The sequence shown here is derived from an EMBL/GenBank/DDBJ whole genome shotgun (WGS) entry which is preliminary data.</text>
</comment>
<accession>A0A117IAN1</accession>
<dbReference type="Proteomes" id="UP000069443">
    <property type="component" value="Unassembled WGS sequence"/>
</dbReference>
<protein>
    <submittedName>
        <fullName evidence="1">Uncharacterized protein</fullName>
    </submittedName>
</protein>
<evidence type="ECO:0000313" key="1">
    <source>
        <dbReference type="EMBL" id="GAS96634.1"/>
    </source>
</evidence>
<reference evidence="2" key="1">
    <citation type="journal article" date="2016" name="Genome Announc.">
        <title>Draft Genome Sequences of Five Rapidly Growing Mycobacterium Species, M. thermoresistibile, M. fortuitum subsp. acetamidolyticum, M. canariasense, M. brisbanense, and M. novocastrense.</title>
        <authorList>
            <person name="Katahira K."/>
            <person name="Ogura Y."/>
            <person name="Gotoh Y."/>
            <person name="Hayashi T."/>
        </authorList>
    </citation>
    <scope>NUCLEOTIDE SEQUENCE [LARGE SCALE GENOMIC DNA]</scope>
    <source>
        <strain evidence="2">JCM15298</strain>
    </source>
</reference>
<gene>
    <name evidence="1" type="ORF">RMCC_3600</name>
</gene>
<dbReference type="AlphaFoldDB" id="A0A117IAN1"/>
<reference evidence="2" key="2">
    <citation type="submission" date="2016-02" db="EMBL/GenBank/DDBJ databases">
        <title>Draft genome sequence of five rapidly growing Mycobacterium species.</title>
        <authorList>
            <person name="Katahira K."/>
            <person name="Gotou Y."/>
            <person name="Iida K."/>
            <person name="Ogura Y."/>
            <person name="Hayashi T."/>
        </authorList>
    </citation>
    <scope>NUCLEOTIDE SEQUENCE [LARGE SCALE GENOMIC DNA]</scope>
    <source>
        <strain evidence="2">JCM15298</strain>
    </source>
</reference>
<name>A0A117IAN1_MYCCR</name>
<dbReference type="EMBL" id="BCSY01000055">
    <property type="protein sequence ID" value="GAS96634.1"/>
    <property type="molecule type" value="Genomic_DNA"/>
</dbReference>
<dbReference type="RefSeq" id="WP_242412583.1">
    <property type="nucleotide sequence ID" value="NZ_BCSY01000055.1"/>
</dbReference>
<organism evidence="1 2">
    <name type="scientific">Mycolicibacterium canariasense</name>
    <name type="common">Mycobacterium canariasense</name>
    <dbReference type="NCBI Taxonomy" id="228230"/>
    <lineage>
        <taxon>Bacteria</taxon>
        <taxon>Bacillati</taxon>
        <taxon>Actinomycetota</taxon>
        <taxon>Actinomycetes</taxon>
        <taxon>Mycobacteriales</taxon>
        <taxon>Mycobacteriaceae</taxon>
        <taxon>Mycolicibacterium</taxon>
    </lineage>
</organism>
<sequence>MNTLHTQSLAVLALPSGALDDDATVNGASIDLALFKNNFRTALFVVTAGAVTDGTHTVALQQSANGADWSDVPADRVQGGPVVVDNTKSNTVAQPGYVVGTQRYVRLKVTTADATTGGVLSADALLAAGSTAPPARA</sequence>
<keyword evidence="2" id="KW-1185">Reference proteome</keyword>
<proteinExistence type="predicted"/>
<evidence type="ECO:0000313" key="2">
    <source>
        <dbReference type="Proteomes" id="UP000069443"/>
    </source>
</evidence>
<dbReference type="Gene3D" id="2.60.120.1110">
    <property type="match status" value="1"/>
</dbReference>